<protein>
    <recommendedName>
        <fullName evidence="3">Prepilin-type N-terminal cleavage/methylation domain-containing protein</fullName>
    </recommendedName>
</protein>
<evidence type="ECO:0000313" key="1">
    <source>
        <dbReference type="EMBL" id="OGY58742.1"/>
    </source>
</evidence>
<gene>
    <name evidence="1" type="ORF">A3F24_03005</name>
</gene>
<evidence type="ECO:0008006" key="3">
    <source>
        <dbReference type="Google" id="ProtNLM"/>
    </source>
</evidence>
<organism evidence="1 2">
    <name type="scientific">Candidatus Colwellbacteria bacterium RIFCSPHIGHO2_12_FULL_44_17</name>
    <dbReference type="NCBI Taxonomy" id="1797689"/>
    <lineage>
        <taxon>Bacteria</taxon>
        <taxon>Candidatus Colwelliibacteriota</taxon>
    </lineage>
</organism>
<reference evidence="1 2" key="1">
    <citation type="journal article" date="2016" name="Nat. Commun.">
        <title>Thousands of microbial genomes shed light on interconnected biogeochemical processes in an aquifer system.</title>
        <authorList>
            <person name="Anantharaman K."/>
            <person name="Brown C.T."/>
            <person name="Hug L.A."/>
            <person name="Sharon I."/>
            <person name="Castelle C.J."/>
            <person name="Probst A.J."/>
            <person name="Thomas B.C."/>
            <person name="Singh A."/>
            <person name="Wilkins M.J."/>
            <person name="Karaoz U."/>
            <person name="Brodie E.L."/>
            <person name="Williams K.H."/>
            <person name="Hubbard S.S."/>
            <person name="Banfield J.F."/>
        </authorList>
    </citation>
    <scope>NUCLEOTIDE SEQUENCE [LARGE SCALE GENOMIC DNA]</scope>
</reference>
<name>A0A1G1Z287_9BACT</name>
<dbReference type="STRING" id="1797689.A3F24_03005"/>
<dbReference type="Proteomes" id="UP000178515">
    <property type="component" value="Unassembled WGS sequence"/>
</dbReference>
<comment type="caution">
    <text evidence="1">The sequence shown here is derived from an EMBL/GenBank/DDBJ whole genome shotgun (WGS) entry which is preliminary data.</text>
</comment>
<dbReference type="AlphaFoldDB" id="A0A1G1Z287"/>
<sequence>MRKNKRKKEKAFTTVELLVAISLFIILITLAAATFFQAIRIQNTVVKLVASNDNAAQIMEQIAREIRTGVFTMPEDPSGVSVIGFTNARQEYVQYKWEDNAIKKCKRIVGVSCNNQDFKRITSENTKVTNLRFILKGTGSDDHFPPRVTILTTFEGPNEISFHYQTTVSARTMGN</sequence>
<evidence type="ECO:0000313" key="2">
    <source>
        <dbReference type="Proteomes" id="UP000178515"/>
    </source>
</evidence>
<dbReference type="EMBL" id="MHIX01000035">
    <property type="protein sequence ID" value="OGY58742.1"/>
    <property type="molecule type" value="Genomic_DNA"/>
</dbReference>
<proteinExistence type="predicted"/>
<accession>A0A1G1Z287</accession>